<proteinExistence type="inferred from homology"/>
<dbReference type="Proteomes" id="UP000694523">
    <property type="component" value="Unplaced"/>
</dbReference>
<name>A0A8C6U4D0_9GOBI</name>
<protein>
    <recommendedName>
        <fullName evidence="2">Fibrous sheath-interacting protein 1</fullName>
    </recommendedName>
</protein>
<evidence type="ECO:0000256" key="2">
    <source>
        <dbReference type="ARBA" id="ARBA00019480"/>
    </source>
</evidence>
<reference evidence="4" key="1">
    <citation type="submission" date="2025-08" db="UniProtKB">
        <authorList>
            <consortium name="Ensembl"/>
        </authorList>
    </citation>
    <scope>IDENTIFICATION</scope>
</reference>
<accession>A0A8C6U4D0</accession>
<dbReference type="AlphaFoldDB" id="A0A8C6U4D0"/>
<reference evidence="4" key="2">
    <citation type="submission" date="2025-09" db="UniProtKB">
        <authorList>
            <consortium name="Ensembl"/>
        </authorList>
    </citation>
    <scope>IDENTIFICATION</scope>
</reference>
<sequence>MQIFRGDLDNVSRSATAIGELVGSRVSSVSLPDNGRICSSALFSLVGLTNDAQVMFFVLNNIFKFQFVIISIRTYCPSLILHNKLCFLSFRVVVPKILVLVSQDTLYCFYICYVSDFMCVSLYIIPQVCVSASNKNDDEAEEEDDLKLQKAIEEMRRLDKILSVKALQEQEARQKRKELSDGLWRELLVSLISRHIYTVDSIKHYALLMHLRSVGVFCNPNCFFSLLIINFVFEQWNTPKGPSECVHEASNTRSYLALEAPTAQGKICLNSFDVWAVSVKSGQGYTPEPPDLKHLNDIDSRIRLLLPVEEFASLQASFSNLSETFTTAHRLGICPRRELREFYTSTFSKPDGVLITCEVCQ</sequence>
<dbReference type="PANTHER" id="PTHR22012">
    <property type="entry name" value="FIBROUS SHEATH INTERACTING PROTEIN 1"/>
    <property type="match status" value="1"/>
</dbReference>
<organism evidence="4 5">
    <name type="scientific">Neogobius melanostomus</name>
    <name type="common">round goby</name>
    <dbReference type="NCBI Taxonomy" id="47308"/>
    <lineage>
        <taxon>Eukaryota</taxon>
        <taxon>Metazoa</taxon>
        <taxon>Chordata</taxon>
        <taxon>Craniata</taxon>
        <taxon>Vertebrata</taxon>
        <taxon>Euteleostomi</taxon>
        <taxon>Actinopterygii</taxon>
        <taxon>Neopterygii</taxon>
        <taxon>Teleostei</taxon>
        <taxon>Neoteleostei</taxon>
        <taxon>Acanthomorphata</taxon>
        <taxon>Gobiaria</taxon>
        <taxon>Gobiiformes</taxon>
        <taxon>Gobioidei</taxon>
        <taxon>Gobiidae</taxon>
        <taxon>Benthophilinae</taxon>
        <taxon>Neogobiini</taxon>
        <taxon>Neogobius</taxon>
    </lineage>
</organism>
<comment type="similarity">
    <text evidence="1">Belongs to the FSIP1 family.</text>
</comment>
<dbReference type="Pfam" id="PF15554">
    <property type="entry name" value="FSIP1"/>
    <property type="match status" value="1"/>
</dbReference>
<evidence type="ECO:0000256" key="1">
    <source>
        <dbReference type="ARBA" id="ARBA00010495"/>
    </source>
</evidence>
<keyword evidence="5" id="KW-1185">Reference proteome</keyword>
<dbReference type="Ensembl" id="ENSNMLT00000032899.1">
    <property type="protein sequence ID" value="ENSNMLP00000029505.1"/>
    <property type="gene ID" value="ENSNMLG00000018649.1"/>
</dbReference>
<evidence type="ECO:0000313" key="5">
    <source>
        <dbReference type="Proteomes" id="UP000694523"/>
    </source>
</evidence>
<keyword evidence="3" id="KW-0175">Coiled coil</keyword>
<evidence type="ECO:0000313" key="4">
    <source>
        <dbReference type="Ensembl" id="ENSNMLP00000029505.1"/>
    </source>
</evidence>
<dbReference type="PANTHER" id="PTHR22012:SF2">
    <property type="entry name" value="FIBROUS SHEATH-INTERACTING PROTEIN 1"/>
    <property type="match status" value="1"/>
</dbReference>
<evidence type="ECO:0000256" key="3">
    <source>
        <dbReference type="ARBA" id="ARBA00023054"/>
    </source>
</evidence>
<dbReference type="InterPro" id="IPR026246">
    <property type="entry name" value="Fsip1"/>
</dbReference>